<dbReference type="AlphaFoldDB" id="A0AAW1GA38"/>
<sequence>MLPEADQEKGPAGMTVTEVSSEGHSKQSSLPSCTSDGVLDLCDESVGNSERLDVRERVPENETGEQQT</sequence>
<feature type="region of interest" description="Disordered" evidence="1">
    <location>
        <begin position="1"/>
        <end position="68"/>
    </location>
</feature>
<dbReference type="Proteomes" id="UP001488805">
    <property type="component" value="Unassembled WGS sequence"/>
</dbReference>
<name>A0AAW1GA38_ZOAVI</name>
<evidence type="ECO:0000256" key="1">
    <source>
        <dbReference type="SAM" id="MobiDB-lite"/>
    </source>
</evidence>
<reference evidence="2 3" key="1">
    <citation type="journal article" date="2024" name="Genome Biol. Evol.">
        <title>Chromosome-level genome assembly of the viviparous eelpout Zoarces viviparus.</title>
        <authorList>
            <person name="Fuhrmann N."/>
            <person name="Brasseur M.V."/>
            <person name="Bakowski C.E."/>
            <person name="Podsiadlowski L."/>
            <person name="Prost S."/>
            <person name="Krehenwinkel H."/>
            <person name="Mayer C."/>
        </authorList>
    </citation>
    <scope>NUCLEOTIDE SEQUENCE [LARGE SCALE GENOMIC DNA]</scope>
    <source>
        <strain evidence="2">NO-MEL_2022_Ind0_liver</strain>
    </source>
</reference>
<proteinExistence type="predicted"/>
<keyword evidence="3" id="KW-1185">Reference proteome</keyword>
<comment type="caution">
    <text evidence="2">The sequence shown here is derived from an EMBL/GenBank/DDBJ whole genome shotgun (WGS) entry which is preliminary data.</text>
</comment>
<accession>A0AAW1GA38</accession>
<evidence type="ECO:0000313" key="3">
    <source>
        <dbReference type="Proteomes" id="UP001488805"/>
    </source>
</evidence>
<evidence type="ECO:0000313" key="2">
    <source>
        <dbReference type="EMBL" id="KAK9542739.1"/>
    </source>
</evidence>
<gene>
    <name evidence="2" type="ORF">VZT92_000575</name>
</gene>
<dbReference type="EMBL" id="JBCEZU010000001">
    <property type="protein sequence ID" value="KAK9542739.1"/>
    <property type="molecule type" value="Genomic_DNA"/>
</dbReference>
<protein>
    <submittedName>
        <fullName evidence="2">Uncharacterized protein</fullName>
    </submittedName>
</protein>
<organism evidence="2 3">
    <name type="scientific">Zoarces viviparus</name>
    <name type="common">Viviparous eelpout</name>
    <name type="synonym">Blennius viviparus</name>
    <dbReference type="NCBI Taxonomy" id="48416"/>
    <lineage>
        <taxon>Eukaryota</taxon>
        <taxon>Metazoa</taxon>
        <taxon>Chordata</taxon>
        <taxon>Craniata</taxon>
        <taxon>Vertebrata</taxon>
        <taxon>Euteleostomi</taxon>
        <taxon>Actinopterygii</taxon>
        <taxon>Neopterygii</taxon>
        <taxon>Teleostei</taxon>
        <taxon>Neoteleostei</taxon>
        <taxon>Acanthomorphata</taxon>
        <taxon>Eupercaria</taxon>
        <taxon>Perciformes</taxon>
        <taxon>Cottioidei</taxon>
        <taxon>Zoarcales</taxon>
        <taxon>Zoarcidae</taxon>
        <taxon>Zoarcinae</taxon>
        <taxon>Zoarces</taxon>
    </lineage>
</organism>
<feature type="compositionally biased region" description="Polar residues" evidence="1">
    <location>
        <begin position="17"/>
        <end position="35"/>
    </location>
</feature>
<feature type="compositionally biased region" description="Basic and acidic residues" evidence="1">
    <location>
        <begin position="50"/>
        <end position="60"/>
    </location>
</feature>